<evidence type="ECO:0000313" key="1">
    <source>
        <dbReference type="EMBL" id="ENX37763.1"/>
    </source>
</evidence>
<sequence>MYSNIHVYINGQNIANTAILKWETRRARLVLKKLGLSSNSNDLIVLRQLLLKRKSELGQEGIKACLKNELRISDFFADLIARLSFGYRRLSVTEIFVENAQAEQFVEWFETCTKENDEDAMLAGTPDHYLISTAHGVHEVIETNGGSPLAAHFYIDYKNLSSLRSDIDPDFPLQIAGVARSRQGLAIGGVRHQFRNEGNGFRAKLTVEYPLLILPTVISGHQWHLANEFSNWISSAFGWSLSEKK</sequence>
<dbReference type="AlphaFoldDB" id="N9PW59"/>
<name>N9PW59_9GAMM</name>
<accession>N9PW59</accession>
<proteinExistence type="predicted"/>
<gene>
    <name evidence="1" type="ORF">F888_03108</name>
    <name evidence="2" type="ORF">GCM10007354_02100</name>
</gene>
<dbReference type="PATRIC" id="fig|1217698.3.peg.3033"/>
<evidence type="ECO:0000313" key="3">
    <source>
        <dbReference type="Proteomes" id="UP000013200"/>
    </source>
</evidence>
<dbReference type="GeneID" id="80102788"/>
<keyword evidence="3" id="KW-1185">Reference proteome</keyword>
<protein>
    <submittedName>
        <fullName evidence="1">Uncharacterized protein</fullName>
    </submittedName>
</protein>
<evidence type="ECO:0000313" key="4">
    <source>
        <dbReference type="Proteomes" id="UP000652691"/>
    </source>
</evidence>
<reference evidence="1 3" key="1">
    <citation type="submission" date="2013-02" db="EMBL/GenBank/DDBJ databases">
        <title>The Genome Sequence of Acinetobacter sp. NIPH 3623.</title>
        <authorList>
            <consortium name="The Broad Institute Genome Sequencing Platform"/>
            <consortium name="The Broad Institute Genome Sequencing Center for Infectious Disease"/>
            <person name="Cerqueira G."/>
            <person name="Feldgarden M."/>
            <person name="Courvalin P."/>
            <person name="Perichon B."/>
            <person name="Grillot-Courvalin C."/>
            <person name="Clermont D."/>
            <person name="Rocha E."/>
            <person name="Yoon E.-J."/>
            <person name="Nemec A."/>
            <person name="Walker B."/>
            <person name="Young S.K."/>
            <person name="Zeng Q."/>
            <person name="Gargeya S."/>
            <person name="Fitzgerald M."/>
            <person name="Haas B."/>
            <person name="Abouelleil A."/>
            <person name="Alvarado L."/>
            <person name="Arachchi H.M."/>
            <person name="Berlin A.M."/>
            <person name="Chapman S.B."/>
            <person name="Dewar J."/>
            <person name="Goldberg J."/>
            <person name="Griggs A."/>
            <person name="Gujja S."/>
            <person name="Hansen M."/>
            <person name="Howarth C."/>
            <person name="Imamovic A."/>
            <person name="Larimer J."/>
            <person name="McCowan C."/>
            <person name="Murphy C."/>
            <person name="Neiman D."/>
            <person name="Pearson M."/>
            <person name="Priest M."/>
            <person name="Roberts A."/>
            <person name="Saif S."/>
            <person name="Shea T."/>
            <person name="Sisk P."/>
            <person name="Sykes S."/>
            <person name="Wortman J."/>
            <person name="Nusbaum C."/>
            <person name="Birren B."/>
        </authorList>
    </citation>
    <scope>NUCLEOTIDE SEQUENCE [LARGE SCALE GENOMIC DNA]</scope>
    <source>
        <strain evidence="1 3">NIPH 3623</strain>
    </source>
</reference>
<dbReference type="Proteomes" id="UP000652691">
    <property type="component" value="Unassembled WGS sequence"/>
</dbReference>
<reference evidence="2" key="3">
    <citation type="submission" date="2024-03" db="EMBL/GenBank/DDBJ databases">
        <authorList>
            <person name="Sun Q."/>
            <person name="Sedlacek I."/>
        </authorList>
    </citation>
    <scope>NUCLEOTIDE SEQUENCE</scope>
    <source>
        <strain evidence="2">CCM 8635</strain>
    </source>
</reference>
<dbReference type="STRING" id="1217698.F888_03108"/>
<dbReference type="EMBL" id="APSA01000007">
    <property type="protein sequence ID" value="ENX37763.1"/>
    <property type="molecule type" value="Genomic_DNA"/>
</dbReference>
<reference evidence="2 4" key="2">
    <citation type="journal article" date="2014" name="Int. J. Syst. Evol. Microbiol.">
        <title>Complete genome sequence of Corynebacterium casei LMG S-19264T (=DSM 44701T), isolated from a smear-ripened cheese.</title>
        <authorList>
            <consortium name="US DOE Joint Genome Institute (JGI-PGF)"/>
            <person name="Walter F."/>
            <person name="Albersmeier A."/>
            <person name="Kalinowski J."/>
            <person name="Ruckert C."/>
        </authorList>
    </citation>
    <scope>NUCLEOTIDE SEQUENCE [LARGE SCALE GENOMIC DNA]</scope>
    <source>
        <strain evidence="2 4">CCM 8635</strain>
    </source>
</reference>
<dbReference type="HOGENOM" id="CLU_088920_0_0_6"/>
<comment type="caution">
    <text evidence="1">The sequence shown here is derived from an EMBL/GenBank/DDBJ whole genome shotgun (WGS) entry which is preliminary data.</text>
</comment>
<dbReference type="RefSeq" id="WP_005287956.1">
    <property type="nucleotide sequence ID" value="NZ_BMDA01000001.1"/>
</dbReference>
<dbReference type="EMBL" id="BMDA01000001">
    <property type="protein sequence ID" value="GGH25391.1"/>
    <property type="molecule type" value="Genomic_DNA"/>
</dbReference>
<dbReference type="Proteomes" id="UP000013200">
    <property type="component" value="Unassembled WGS sequence"/>
</dbReference>
<evidence type="ECO:0000313" key="2">
    <source>
        <dbReference type="EMBL" id="GGH25391.1"/>
    </source>
</evidence>
<organism evidence="1 3">
    <name type="scientific">Acinetobacter courvalinii</name>
    <dbReference type="NCBI Taxonomy" id="280147"/>
    <lineage>
        <taxon>Bacteria</taxon>
        <taxon>Pseudomonadati</taxon>
        <taxon>Pseudomonadota</taxon>
        <taxon>Gammaproteobacteria</taxon>
        <taxon>Moraxellales</taxon>
        <taxon>Moraxellaceae</taxon>
        <taxon>Acinetobacter</taxon>
    </lineage>
</organism>